<name>A0ACB5PQJ3_9BACT</name>
<dbReference type="EMBL" id="BMFN01000002">
    <property type="protein sequence ID" value="GGF61733.1"/>
    <property type="molecule type" value="Genomic_DNA"/>
</dbReference>
<gene>
    <name evidence="1" type="ORF">GCM10011375_15990</name>
</gene>
<evidence type="ECO:0000313" key="1">
    <source>
        <dbReference type="EMBL" id="GGF61733.1"/>
    </source>
</evidence>
<reference evidence="1 2" key="1">
    <citation type="journal article" date="2019" name="Int. J. Syst. Evol. Microbiol.">
        <title>The Global Catalogue of Microorganisms (GCM) 10K type strain sequencing project: providing services to taxonomists for standard genome sequencing and annotation.</title>
        <authorList>
            <consortium name="The Broad Institute Genomics Platform"/>
            <consortium name="The Broad Institute Genome Sequencing Center for Infectious Disease"/>
            <person name="Wu L."/>
            <person name="Ma J."/>
        </authorList>
    </citation>
    <scope>NUCLEOTIDE SEQUENCE [LARGE SCALE GENOMIC DNA]</scope>
    <source>
        <strain evidence="1 2">CGMCC 1.12720</strain>
    </source>
</reference>
<keyword evidence="2" id="KW-1185">Reference proteome</keyword>
<organism evidence="1 2">
    <name type="scientific">Hymenobacter qilianensis</name>
    <dbReference type="NCBI Taxonomy" id="1385715"/>
    <lineage>
        <taxon>Bacteria</taxon>
        <taxon>Pseudomonadati</taxon>
        <taxon>Bacteroidota</taxon>
        <taxon>Cytophagia</taxon>
        <taxon>Cytophagales</taxon>
        <taxon>Hymenobacteraceae</taxon>
        <taxon>Hymenobacter</taxon>
    </lineage>
</organism>
<dbReference type="Proteomes" id="UP000605392">
    <property type="component" value="Unassembled WGS sequence"/>
</dbReference>
<sequence>MVVQRMQQAAARCLIQCQQLANGQGGFFVRETDGLKGLFHRDLPERRKQRKGGLNNYNLLFSLGLGNGQIVGSKFRFAGGTFYDFTQRL</sequence>
<protein>
    <submittedName>
        <fullName evidence="1">Uncharacterized protein</fullName>
    </submittedName>
</protein>
<evidence type="ECO:0000313" key="2">
    <source>
        <dbReference type="Proteomes" id="UP000605392"/>
    </source>
</evidence>
<comment type="caution">
    <text evidence="1">The sequence shown here is derived from an EMBL/GenBank/DDBJ whole genome shotgun (WGS) entry which is preliminary data.</text>
</comment>
<accession>A0ACB5PQJ3</accession>
<proteinExistence type="predicted"/>